<keyword evidence="1 3" id="KW-0808">Transferase</keyword>
<reference evidence="3 4" key="1">
    <citation type="submission" date="2019-07" db="EMBL/GenBank/DDBJ databases">
        <title>Thalassofilum flectens gen. nov., sp. nov., a novel moderate thermophilic anaerobe from a shallow sea hot spring in Kunashir Island (Russia), representing a new family in the order Bacteroidales, and proposal of Thalassofilacea fam. nov.</title>
        <authorList>
            <person name="Kochetkova T.V."/>
            <person name="Podosokorskaya O.A."/>
            <person name="Novikov A."/>
            <person name="Elcheninov A.G."/>
            <person name="Toshchakov S.V."/>
            <person name="Kublanov I.V."/>
        </authorList>
    </citation>
    <scope>NUCLEOTIDE SEQUENCE [LARGE SCALE GENOMIC DNA]</scope>
    <source>
        <strain evidence="3 4">38-H</strain>
    </source>
</reference>
<keyword evidence="4" id="KW-1185">Reference proteome</keyword>
<dbReference type="Gene3D" id="3.40.50.2000">
    <property type="entry name" value="Glycogen Phosphorylase B"/>
    <property type="match status" value="2"/>
</dbReference>
<dbReference type="CDD" id="cd03801">
    <property type="entry name" value="GT4_PimA-like"/>
    <property type="match status" value="1"/>
</dbReference>
<evidence type="ECO:0000256" key="1">
    <source>
        <dbReference type="ARBA" id="ARBA00022679"/>
    </source>
</evidence>
<dbReference type="PANTHER" id="PTHR46401:SF2">
    <property type="entry name" value="GLYCOSYLTRANSFERASE WBBK-RELATED"/>
    <property type="match status" value="1"/>
</dbReference>
<evidence type="ECO:0000313" key="3">
    <source>
        <dbReference type="EMBL" id="QKG78975.1"/>
    </source>
</evidence>
<dbReference type="InterPro" id="IPR001296">
    <property type="entry name" value="Glyco_trans_1"/>
</dbReference>
<dbReference type="SUPFAM" id="SSF53756">
    <property type="entry name" value="UDP-Glycosyltransferase/glycogen phosphorylase"/>
    <property type="match status" value="1"/>
</dbReference>
<dbReference type="AlphaFoldDB" id="A0A7D3XJX5"/>
<dbReference type="EMBL" id="CP041345">
    <property type="protein sequence ID" value="QKG78975.1"/>
    <property type="molecule type" value="Genomic_DNA"/>
</dbReference>
<accession>A0A7D3XJX5</accession>
<dbReference type="GO" id="GO:0016757">
    <property type="term" value="F:glycosyltransferase activity"/>
    <property type="evidence" value="ECO:0007669"/>
    <property type="project" value="InterPro"/>
</dbReference>
<dbReference type="Pfam" id="PF00534">
    <property type="entry name" value="Glycos_transf_1"/>
    <property type="match status" value="1"/>
</dbReference>
<protein>
    <submittedName>
        <fullName evidence="3">Glycosyltransferase family 4 protein</fullName>
    </submittedName>
</protein>
<evidence type="ECO:0000313" key="4">
    <source>
        <dbReference type="Proteomes" id="UP000500961"/>
    </source>
</evidence>
<dbReference type="RefSeq" id="WP_173072491.1">
    <property type="nucleotide sequence ID" value="NZ_CP041345.1"/>
</dbReference>
<sequence length="363" mass="42012">MRKILFIIQLPPPVHGASLMNKLVFDRMNLNPAYKCKLIKLNFARNLSDLQKFKPRKIFRALSIVFEIIFKSISFRPDIVYFSMVPIGYVLIRDSLYLILLKLFAPNSKKVIHLHRPGLAQFYNRNKGIIKLYKLLFKNCELVHLTPGLAQKELIPLNLTNSKVTVVPNSIIKAHAYSFEPTKDSNNILFLSNFLRHKGYLELVDAFFMLHQKYPALSLTLAGAFVNESDREELLKKIHGYQLDNYVEVVGPVYGSKRYELYNRAGIFVLPSKLEYFPLVILEAMSERCAVICSGRSNLDDIFVDYEHLLYLDNTEPQGIYNKIAEFIESPELAKTIANKGYNQYLKIQNESLYKIDRLFELT</sequence>
<gene>
    <name evidence="3" type="ORF">FHG85_01395</name>
</gene>
<dbReference type="PANTHER" id="PTHR46401">
    <property type="entry name" value="GLYCOSYLTRANSFERASE WBBK-RELATED"/>
    <property type="match status" value="1"/>
</dbReference>
<organism evidence="3 4">
    <name type="scientific">Tenuifilum thalassicum</name>
    <dbReference type="NCBI Taxonomy" id="2590900"/>
    <lineage>
        <taxon>Bacteria</taxon>
        <taxon>Pseudomonadati</taxon>
        <taxon>Bacteroidota</taxon>
        <taxon>Bacteroidia</taxon>
        <taxon>Bacteroidales</taxon>
        <taxon>Tenuifilaceae</taxon>
        <taxon>Tenuifilum</taxon>
    </lineage>
</organism>
<feature type="domain" description="Glycosyl transferase family 1" evidence="2">
    <location>
        <begin position="182"/>
        <end position="343"/>
    </location>
</feature>
<dbReference type="KEGG" id="ttz:FHG85_01395"/>
<proteinExistence type="predicted"/>
<dbReference type="Proteomes" id="UP000500961">
    <property type="component" value="Chromosome"/>
</dbReference>
<evidence type="ECO:0000259" key="2">
    <source>
        <dbReference type="Pfam" id="PF00534"/>
    </source>
</evidence>
<dbReference type="GO" id="GO:0009103">
    <property type="term" value="P:lipopolysaccharide biosynthetic process"/>
    <property type="evidence" value="ECO:0007669"/>
    <property type="project" value="TreeGrafter"/>
</dbReference>
<name>A0A7D3XJX5_9BACT</name>